<name>A0A8X6XBQ3_9ARAC</name>
<comment type="caution">
    <text evidence="1">The sequence shown here is derived from an EMBL/GenBank/DDBJ whole genome shotgun (WGS) entry which is preliminary data.</text>
</comment>
<accession>A0A8X6XBQ3</accession>
<dbReference type="AlphaFoldDB" id="A0A8X6XBQ3"/>
<organism evidence="1 2">
    <name type="scientific">Trichonephila inaurata madagascariensis</name>
    <dbReference type="NCBI Taxonomy" id="2747483"/>
    <lineage>
        <taxon>Eukaryota</taxon>
        <taxon>Metazoa</taxon>
        <taxon>Ecdysozoa</taxon>
        <taxon>Arthropoda</taxon>
        <taxon>Chelicerata</taxon>
        <taxon>Arachnida</taxon>
        <taxon>Araneae</taxon>
        <taxon>Araneomorphae</taxon>
        <taxon>Entelegynae</taxon>
        <taxon>Araneoidea</taxon>
        <taxon>Nephilidae</taxon>
        <taxon>Trichonephila</taxon>
        <taxon>Trichonephila inaurata</taxon>
    </lineage>
</organism>
<proteinExistence type="predicted"/>
<gene>
    <name evidence="1" type="ORF">TNIN_334461</name>
</gene>
<reference evidence="1" key="1">
    <citation type="submission" date="2020-08" db="EMBL/GenBank/DDBJ databases">
        <title>Multicomponent nature underlies the extraordinary mechanical properties of spider dragline silk.</title>
        <authorList>
            <person name="Kono N."/>
            <person name="Nakamura H."/>
            <person name="Mori M."/>
            <person name="Yoshida Y."/>
            <person name="Ohtoshi R."/>
            <person name="Malay A.D."/>
            <person name="Moran D.A.P."/>
            <person name="Tomita M."/>
            <person name="Numata K."/>
            <person name="Arakawa K."/>
        </authorList>
    </citation>
    <scope>NUCLEOTIDE SEQUENCE</scope>
</reference>
<keyword evidence="2" id="KW-1185">Reference proteome</keyword>
<dbReference type="EMBL" id="BMAV01007580">
    <property type="protein sequence ID" value="GFY50600.1"/>
    <property type="molecule type" value="Genomic_DNA"/>
</dbReference>
<dbReference type="Proteomes" id="UP000886998">
    <property type="component" value="Unassembled WGS sequence"/>
</dbReference>
<sequence length="98" mass="11192">MCDPRTDVSFLVRMLWSKIHRRRLFVTRIDRLPVIIVQSGRSILHRATTFELTSVHAVPTPLRFCVGVAHYAISCGWCVFRCYLPSLTPVASIVCLHP</sequence>
<evidence type="ECO:0000313" key="2">
    <source>
        <dbReference type="Proteomes" id="UP000886998"/>
    </source>
</evidence>
<evidence type="ECO:0000313" key="1">
    <source>
        <dbReference type="EMBL" id="GFY50600.1"/>
    </source>
</evidence>
<protein>
    <submittedName>
        <fullName evidence="1">Uncharacterized protein</fullName>
    </submittedName>
</protein>